<protein>
    <submittedName>
        <fullName evidence="2">Uncharacterized protein</fullName>
    </submittedName>
</protein>
<evidence type="ECO:0000313" key="2">
    <source>
        <dbReference type="EMBL" id="KAK2828208.1"/>
    </source>
</evidence>
<feature type="region of interest" description="Disordered" evidence="1">
    <location>
        <begin position="1"/>
        <end position="78"/>
    </location>
</feature>
<accession>A0AA88SBE3</accession>
<reference evidence="2" key="1">
    <citation type="submission" date="2023-07" db="EMBL/GenBank/DDBJ databases">
        <title>Chromosome-level Genome Assembly of Striped Snakehead (Channa striata).</title>
        <authorList>
            <person name="Liu H."/>
        </authorList>
    </citation>
    <scope>NUCLEOTIDE SEQUENCE</scope>
    <source>
        <strain evidence="2">Gz</strain>
        <tissue evidence="2">Muscle</tissue>
    </source>
</reference>
<name>A0AA88SBE3_CHASR</name>
<evidence type="ECO:0000313" key="3">
    <source>
        <dbReference type="Proteomes" id="UP001187415"/>
    </source>
</evidence>
<dbReference type="EMBL" id="JAUPFM010000015">
    <property type="protein sequence ID" value="KAK2828208.1"/>
    <property type="molecule type" value="Genomic_DNA"/>
</dbReference>
<comment type="caution">
    <text evidence="2">The sequence shown here is derived from an EMBL/GenBank/DDBJ whole genome shotgun (WGS) entry which is preliminary data.</text>
</comment>
<organism evidence="2 3">
    <name type="scientific">Channa striata</name>
    <name type="common">Snakehead murrel</name>
    <name type="synonym">Ophicephalus striatus</name>
    <dbReference type="NCBI Taxonomy" id="64152"/>
    <lineage>
        <taxon>Eukaryota</taxon>
        <taxon>Metazoa</taxon>
        <taxon>Chordata</taxon>
        <taxon>Craniata</taxon>
        <taxon>Vertebrata</taxon>
        <taxon>Euteleostomi</taxon>
        <taxon>Actinopterygii</taxon>
        <taxon>Neopterygii</taxon>
        <taxon>Teleostei</taxon>
        <taxon>Neoteleostei</taxon>
        <taxon>Acanthomorphata</taxon>
        <taxon>Anabantaria</taxon>
        <taxon>Anabantiformes</taxon>
        <taxon>Channoidei</taxon>
        <taxon>Channidae</taxon>
        <taxon>Channa</taxon>
    </lineage>
</organism>
<sequence length="78" mass="8041">MLKTETDIDTPWSRSRSRTPAGGGRGGSNSAGPLRSRDPVAGRGLCAPEAGTGTNGRYRAAHESRRTPGAPSHLALNG</sequence>
<evidence type="ECO:0000256" key="1">
    <source>
        <dbReference type="SAM" id="MobiDB-lite"/>
    </source>
</evidence>
<dbReference type="Proteomes" id="UP001187415">
    <property type="component" value="Unassembled WGS sequence"/>
</dbReference>
<gene>
    <name evidence="2" type="ORF">Q5P01_019242</name>
</gene>
<keyword evidence="3" id="KW-1185">Reference proteome</keyword>
<proteinExistence type="predicted"/>
<dbReference type="AlphaFoldDB" id="A0AA88SBE3"/>